<feature type="binding site" evidence="10">
    <location>
        <position position="261"/>
    </location>
    <ligand>
        <name>substrate</name>
    </ligand>
</feature>
<feature type="binding site" evidence="11">
    <location>
        <position position="141"/>
    </location>
    <ligand>
        <name>Zn(2+)</name>
        <dbReference type="ChEBI" id="CHEBI:29105"/>
    </ligand>
</feature>
<feature type="binding site" evidence="10">
    <location>
        <begin position="226"/>
        <end position="227"/>
    </location>
    <ligand>
        <name>substrate</name>
    </ligand>
</feature>
<keyword evidence="4 11" id="KW-0479">Metal-binding</keyword>
<feature type="active site" description="Proton donor/acceptor" evidence="9">
    <location>
        <position position="283"/>
    </location>
</feature>
<dbReference type="CDD" id="cd00854">
    <property type="entry name" value="NagA"/>
    <property type="match status" value="1"/>
</dbReference>
<dbReference type="InterPro" id="IPR006680">
    <property type="entry name" value="Amidohydro-rel"/>
</dbReference>
<feature type="binding site" evidence="10">
    <location>
        <position position="152"/>
    </location>
    <ligand>
        <name>substrate</name>
    </ligand>
</feature>
<dbReference type="GO" id="GO:0019262">
    <property type="term" value="P:N-acetylneuraminate catabolic process"/>
    <property type="evidence" value="ECO:0007669"/>
    <property type="project" value="UniProtKB-ARBA"/>
</dbReference>
<dbReference type="PANTHER" id="PTHR11113">
    <property type="entry name" value="N-ACETYLGLUCOSAMINE-6-PHOSPHATE DEACETYLASE"/>
    <property type="match status" value="1"/>
</dbReference>
<feature type="binding site" evidence="10">
    <location>
        <position position="234"/>
    </location>
    <ligand>
        <name>substrate</name>
    </ligand>
</feature>
<evidence type="ECO:0000256" key="4">
    <source>
        <dbReference type="ARBA" id="ARBA00022723"/>
    </source>
</evidence>
<dbReference type="GO" id="GO:0106279">
    <property type="term" value="P:negative regulation of UDP-N-acetylglucosamine biosynthetic process"/>
    <property type="evidence" value="ECO:0007669"/>
    <property type="project" value="UniProtKB-ARBA"/>
</dbReference>
<dbReference type="InterPro" id="IPR003764">
    <property type="entry name" value="GlcNAc_6-P_deAcase"/>
</dbReference>
<comment type="catalytic activity">
    <reaction evidence="7 8">
        <text>N-acetyl-D-glucosamine 6-phosphate + H2O = D-glucosamine 6-phosphate + acetate</text>
        <dbReference type="Rhea" id="RHEA:22936"/>
        <dbReference type="ChEBI" id="CHEBI:15377"/>
        <dbReference type="ChEBI" id="CHEBI:30089"/>
        <dbReference type="ChEBI" id="CHEBI:57513"/>
        <dbReference type="ChEBI" id="CHEBI:58725"/>
        <dbReference type="EC" id="3.5.1.25"/>
    </reaction>
</comment>
<dbReference type="GO" id="GO:0046872">
    <property type="term" value="F:metal ion binding"/>
    <property type="evidence" value="ECO:0007669"/>
    <property type="project" value="UniProtKB-KW"/>
</dbReference>
<protein>
    <recommendedName>
        <fullName evidence="3 8">N-acetylglucosamine-6-phosphate deacetylase</fullName>
        <ecNumber evidence="2 8">3.5.1.25</ecNumber>
    </recommendedName>
</protein>
<dbReference type="OrthoDB" id="10264777at2759"/>
<dbReference type="PANTHER" id="PTHR11113:SF14">
    <property type="entry name" value="N-ACETYLGLUCOSAMINE-6-PHOSPHATE DEACETYLASE"/>
    <property type="match status" value="1"/>
</dbReference>
<dbReference type="AlphaFoldDB" id="A0A5N5TAX0"/>
<organism evidence="13 14">
    <name type="scientific">Armadillidium nasatum</name>
    <dbReference type="NCBI Taxonomy" id="96803"/>
    <lineage>
        <taxon>Eukaryota</taxon>
        <taxon>Metazoa</taxon>
        <taxon>Ecdysozoa</taxon>
        <taxon>Arthropoda</taxon>
        <taxon>Crustacea</taxon>
        <taxon>Multicrustacea</taxon>
        <taxon>Malacostraca</taxon>
        <taxon>Eumalacostraca</taxon>
        <taxon>Peracarida</taxon>
        <taxon>Isopoda</taxon>
        <taxon>Oniscidea</taxon>
        <taxon>Crinocheta</taxon>
        <taxon>Armadillidiidae</taxon>
        <taxon>Armadillidium</taxon>
    </lineage>
</organism>
<keyword evidence="5 8" id="KW-0378">Hydrolase</keyword>
<dbReference type="EMBL" id="SEYY01004469">
    <property type="protein sequence ID" value="KAB7503766.1"/>
    <property type="molecule type" value="Genomic_DNA"/>
</dbReference>
<evidence type="ECO:0000256" key="9">
    <source>
        <dbReference type="PIRSR" id="PIRSR038994-1"/>
    </source>
</evidence>
<evidence type="ECO:0000256" key="8">
    <source>
        <dbReference type="PIRNR" id="PIRNR038994"/>
    </source>
</evidence>
<dbReference type="SUPFAM" id="SSF51556">
    <property type="entry name" value="Metallo-dependent hydrolases"/>
    <property type="match status" value="1"/>
</dbReference>
<evidence type="ECO:0000256" key="3">
    <source>
        <dbReference type="ARBA" id="ARBA00018029"/>
    </source>
</evidence>
<dbReference type="GO" id="GO:0006046">
    <property type="term" value="P:N-acetylglucosamine catabolic process"/>
    <property type="evidence" value="ECO:0007669"/>
    <property type="project" value="TreeGrafter"/>
</dbReference>
<dbReference type="Gene3D" id="3.20.20.140">
    <property type="entry name" value="Metal-dependent hydrolases"/>
    <property type="match status" value="1"/>
</dbReference>
<dbReference type="NCBIfam" id="TIGR00221">
    <property type="entry name" value="nagA"/>
    <property type="match status" value="1"/>
</dbReference>
<dbReference type="InterPro" id="IPR032466">
    <property type="entry name" value="Metal_Hydrolase"/>
</dbReference>
<feature type="domain" description="Amidohydrolase-related" evidence="12">
    <location>
        <begin position="61"/>
        <end position="393"/>
    </location>
</feature>
<dbReference type="FunFam" id="3.20.20.140:FF:000023">
    <property type="entry name" value="N-acetylglucosamine-6-phosphate deacetylase"/>
    <property type="match status" value="1"/>
</dbReference>
<reference evidence="13 14" key="1">
    <citation type="journal article" date="2019" name="PLoS Biol.">
        <title>Sex chromosomes control vertical transmission of feminizing Wolbachia symbionts in an isopod.</title>
        <authorList>
            <person name="Becking T."/>
            <person name="Chebbi M.A."/>
            <person name="Giraud I."/>
            <person name="Moumen B."/>
            <person name="Laverre T."/>
            <person name="Caubet Y."/>
            <person name="Peccoud J."/>
            <person name="Gilbert C."/>
            <person name="Cordaux R."/>
        </authorList>
    </citation>
    <scope>NUCLEOTIDE SEQUENCE [LARGE SCALE GENOMIC DNA]</scope>
    <source>
        <strain evidence="13">ANa2</strain>
        <tissue evidence="13">Whole body excluding digestive tract and cuticle</tissue>
    </source>
</reference>
<feature type="binding site" evidence="11">
    <location>
        <position position="223"/>
    </location>
    <ligand>
        <name>Zn(2+)</name>
        <dbReference type="ChEBI" id="CHEBI:29105"/>
    </ligand>
</feature>
<evidence type="ECO:0000256" key="10">
    <source>
        <dbReference type="PIRSR" id="PIRSR038994-2"/>
    </source>
</evidence>
<dbReference type="SUPFAM" id="SSF51338">
    <property type="entry name" value="Composite domain of metallo-dependent hydrolases"/>
    <property type="match status" value="1"/>
</dbReference>
<evidence type="ECO:0000313" key="14">
    <source>
        <dbReference type="Proteomes" id="UP000326759"/>
    </source>
</evidence>
<feature type="binding site" evidence="10">
    <location>
        <begin position="317"/>
        <end position="319"/>
    </location>
    <ligand>
        <name>substrate</name>
    </ligand>
</feature>
<evidence type="ECO:0000256" key="5">
    <source>
        <dbReference type="ARBA" id="ARBA00022801"/>
    </source>
</evidence>
<sequence>MNKNILNNEITKFENCRIIRNGNIVKDDLWVRNGVIINPEPVFYEERVSADVVVDCQESLIAPGFIDVQINGGFGYDFSSDNHIIVEALNAVRKGILRSGVTSFCPTIVTSPKEVYYEVIPQIKRDQGGASGAEILGIHLEGPFISPNKKGAHPVDFIKGLENGIETVLDTYGSLTDVAILTLAPELPKAGEVIRKLVEHGHSNGNLLHGEKAVSNGASFITHLFNAMLPFHHRDPGLVGLLTSQYIPQPIYYGIIADGIHTHPAALRIAHRTLSKGLVLVTDAMAALGLGDGLHQIGQLVVEVKGREAFLKGTDTLAGSIAPMNECIRRFMKAAEVGIVEGVEAASLHPARLLGIADKKGSLNFGADADFVLLNGSIPEEVEVLHTFIGGRCVYSDPSAKSIVCQFCC</sequence>
<dbReference type="EC" id="3.5.1.25" evidence="2 8"/>
<evidence type="ECO:0000256" key="1">
    <source>
        <dbReference type="ARBA" id="ARBA00010716"/>
    </source>
</evidence>
<evidence type="ECO:0000256" key="11">
    <source>
        <dbReference type="PIRSR" id="PIRSR038994-3"/>
    </source>
</evidence>
<dbReference type="Gene3D" id="2.30.40.10">
    <property type="entry name" value="Urease, subunit C, domain 1"/>
    <property type="match status" value="1"/>
</dbReference>
<evidence type="ECO:0000256" key="2">
    <source>
        <dbReference type="ARBA" id="ARBA00011899"/>
    </source>
</evidence>
<dbReference type="PIRSF" id="PIRSF038994">
    <property type="entry name" value="NagA"/>
    <property type="match status" value="1"/>
</dbReference>
<keyword evidence="6 8" id="KW-0119">Carbohydrate metabolism</keyword>
<comment type="similarity">
    <text evidence="1 8">Belongs to the metallo-dependent hydrolases superfamily. NagA family.</text>
</comment>
<evidence type="ECO:0000313" key="13">
    <source>
        <dbReference type="EMBL" id="KAB7503766.1"/>
    </source>
</evidence>
<feature type="binding site" evidence="11">
    <location>
        <position position="202"/>
    </location>
    <ligand>
        <name>Zn(2+)</name>
        <dbReference type="ChEBI" id="CHEBI:29105"/>
    </ligand>
</feature>
<evidence type="ECO:0000256" key="6">
    <source>
        <dbReference type="ARBA" id="ARBA00023277"/>
    </source>
</evidence>
<evidence type="ECO:0000259" key="12">
    <source>
        <dbReference type="Pfam" id="PF01979"/>
    </source>
</evidence>
<evidence type="ECO:0000256" key="7">
    <source>
        <dbReference type="ARBA" id="ARBA00047647"/>
    </source>
</evidence>
<accession>A0A5N5TAX0</accession>
<dbReference type="Pfam" id="PF01979">
    <property type="entry name" value="Amidohydro_1"/>
    <property type="match status" value="1"/>
</dbReference>
<dbReference type="GO" id="GO:0008448">
    <property type="term" value="F:N-acetylglucosamine-6-phosphate deacetylase activity"/>
    <property type="evidence" value="ECO:0007669"/>
    <property type="project" value="UniProtKB-UniRule"/>
</dbReference>
<proteinExistence type="inferred from homology"/>
<gene>
    <name evidence="13" type="ORF">Anas_04187</name>
</gene>
<comment type="cofactor">
    <cofactor evidence="11">
        <name>a divalent metal cation</name>
        <dbReference type="ChEBI" id="CHEBI:60240"/>
    </cofactor>
    <text evidence="11">Binds 1 divalent metal cation per subunit.</text>
</comment>
<dbReference type="Proteomes" id="UP000326759">
    <property type="component" value="Unassembled WGS sequence"/>
</dbReference>
<comment type="caution">
    <text evidence="13">The sequence shown here is derived from an EMBL/GenBank/DDBJ whole genome shotgun (WGS) entry which is preliminary data.</text>
</comment>
<keyword evidence="14" id="KW-1185">Reference proteome</keyword>
<dbReference type="InterPro" id="IPR011059">
    <property type="entry name" value="Metal-dep_hydrolase_composite"/>
</dbReference>
<name>A0A5N5TAX0_9CRUS</name>